<evidence type="ECO:0000259" key="1">
    <source>
        <dbReference type="Pfam" id="PF10740"/>
    </source>
</evidence>
<dbReference type="Pfam" id="PF10740">
    <property type="entry name" value="DUF2529"/>
    <property type="match status" value="1"/>
</dbReference>
<dbReference type="Proteomes" id="UP000468638">
    <property type="component" value="Unassembled WGS sequence"/>
</dbReference>
<proteinExistence type="predicted"/>
<organism evidence="2 3">
    <name type="scientific">Pontibacillus yanchengensis</name>
    <dbReference type="NCBI Taxonomy" id="462910"/>
    <lineage>
        <taxon>Bacteria</taxon>
        <taxon>Bacillati</taxon>
        <taxon>Bacillota</taxon>
        <taxon>Bacilli</taxon>
        <taxon>Bacillales</taxon>
        <taxon>Bacillaceae</taxon>
        <taxon>Pontibacillus</taxon>
    </lineage>
</organism>
<gene>
    <name evidence="2" type="ORF">GLW05_19120</name>
</gene>
<sequence length="179" mass="20154">MDEKEVLFMIKMLTTQLSGAFERIYEKEELRIEDAARALSQAIVGEGHVYVIGTGEMRALHDEVESGPEALPKTTLYTDDTNLSHIDRVIIASRYANDEEALALTKKVQAQDAQVIHISASIKEGNPIQELADFYIDTHISGPMLPFDMDRIGFPSIMGMLYVYHALFVITKEIISEYE</sequence>
<dbReference type="GO" id="GO:1901135">
    <property type="term" value="P:carbohydrate derivative metabolic process"/>
    <property type="evidence" value="ECO:0007669"/>
    <property type="project" value="InterPro"/>
</dbReference>
<protein>
    <submittedName>
        <fullName evidence="2">DUF2529 family protein</fullName>
    </submittedName>
</protein>
<dbReference type="InterPro" id="IPR019676">
    <property type="entry name" value="DUF2529"/>
</dbReference>
<name>A0A6I5A5X8_9BACI</name>
<evidence type="ECO:0000313" key="3">
    <source>
        <dbReference type="Proteomes" id="UP000468638"/>
    </source>
</evidence>
<dbReference type="InterPro" id="IPR046348">
    <property type="entry name" value="SIS_dom_sf"/>
</dbReference>
<evidence type="ECO:0000313" key="2">
    <source>
        <dbReference type="EMBL" id="MYL35693.1"/>
    </source>
</evidence>
<dbReference type="Gene3D" id="3.40.50.10490">
    <property type="entry name" value="Glucose-6-phosphate isomerase like protein, domain 1"/>
    <property type="match status" value="1"/>
</dbReference>
<feature type="domain" description="DUF2529" evidence="1">
    <location>
        <begin position="9"/>
        <end position="175"/>
    </location>
</feature>
<dbReference type="AlphaFoldDB" id="A0A6I5A5X8"/>
<dbReference type="EMBL" id="WMEQ01000020">
    <property type="protein sequence ID" value="MYL35693.1"/>
    <property type="molecule type" value="Genomic_DNA"/>
</dbReference>
<dbReference type="SUPFAM" id="SSF53697">
    <property type="entry name" value="SIS domain"/>
    <property type="match status" value="1"/>
</dbReference>
<dbReference type="GO" id="GO:0097367">
    <property type="term" value="F:carbohydrate derivative binding"/>
    <property type="evidence" value="ECO:0007669"/>
    <property type="project" value="InterPro"/>
</dbReference>
<reference evidence="2 3" key="1">
    <citation type="submission" date="2019-11" db="EMBL/GenBank/DDBJ databases">
        <title>Genome sequences of 17 halophilic strains isolated from different environments.</title>
        <authorList>
            <person name="Furrow R.E."/>
        </authorList>
    </citation>
    <scope>NUCLEOTIDE SEQUENCE [LARGE SCALE GENOMIC DNA]</scope>
    <source>
        <strain evidence="2 3">22514_16_FS</strain>
    </source>
</reference>
<accession>A0A6I5A5X8</accession>
<comment type="caution">
    <text evidence="2">The sequence shown here is derived from an EMBL/GenBank/DDBJ whole genome shotgun (WGS) entry which is preliminary data.</text>
</comment>